<evidence type="ECO:0000313" key="1">
    <source>
        <dbReference type="EMBL" id="PQJ63742.1"/>
    </source>
</evidence>
<accession>A0A2S7VPJ5</accession>
<dbReference type="RefSeq" id="WP_105023490.1">
    <property type="nucleotide sequence ID" value="NZ_MSCI01000001.1"/>
</dbReference>
<evidence type="ECO:0000313" key="2">
    <source>
        <dbReference type="Proteomes" id="UP000238707"/>
    </source>
</evidence>
<gene>
    <name evidence="1" type="ORF">BTO10_02700</name>
</gene>
<organism evidence="1 2">
    <name type="scientific">Vibrio chagasii</name>
    <dbReference type="NCBI Taxonomy" id="170679"/>
    <lineage>
        <taxon>Bacteria</taxon>
        <taxon>Pseudomonadati</taxon>
        <taxon>Pseudomonadota</taxon>
        <taxon>Gammaproteobacteria</taxon>
        <taxon>Vibrionales</taxon>
        <taxon>Vibrionaceae</taxon>
        <taxon>Vibrio</taxon>
    </lineage>
</organism>
<keyword evidence="2" id="KW-1185">Reference proteome</keyword>
<dbReference type="Proteomes" id="UP000238707">
    <property type="component" value="Unassembled WGS sequence"/>
</dbReference>
<dbReference type="EMBL" id="MSCI01000001">
    <property type="protein sequence ID" value="PQJ63742.1"/>
    <property type="molecule type" value="Genomic_DNA"/>
</dbReference>
<dbReference type="AlphaFoldDB" id="A0A2S7VPJ5"/>
<name>A0A2S7VPJ5_9VIBR</name>
<sequence length="264" mass="29216">MNTNFAAIGQLVTEARNLLDSIKGGAIRTMQTQFDALKSSMQRTFDSKLASFDAQVATATKPTADLTAKFMLSKNVRALELIANSDVPSGWAFRSQANVEEQLLIEGSKNRHAIQNSMLAELQNDIRKVYPTFNGSVNNYIAAPVRAIRVTWDFSNKAEFTREHIIIPRDMTSGSSLYRNQIVTHAAFVKCISGEISLQNNAIKTVGTTWTWLRQLYSKTARLGDYIHPCLIAQTPVGEAWILLAGHAAGNITDPNDWMGLPEL</sequence>
<proteinExistence type="predicted"/>
<reference evidence="1 2" key="1">
    <citation type="submission" date="2016-12" db="EMBL/GenBank/DDBJ databases">
        <title>Diversity of luminous bacteria.</title>
        <authorList>
            <person name="Yoshizawa S."/>
            <person name="Kogure K."/>
        </authorList>
    </citation>
    <scope>NUCLEOTIDE SEQUENCE [LARGE SCALE GENOMIC DNA]</scope>
    <source>
        <strain evidence="1 2">LC2-408</strain>
    </source>
</reference>
<protein>
    <submittedName>
        <fullName evidence="1">Uncharacterized protein</fullName>
    </submittedName>
</protein>
<comment type="caution">
    <text evidence="1">The sequence shown here is derived from an EMBL/GenBank/DDBJ whole genome shotgun (WGS) entry which is preliminary data.</text>
</comment>